<evidence type="ECO:0000313" key="1">
    <source>
        <dbReference type="EMBL" id="QCQ22097.1"/>
    </source>
</evidence>
<accession>A0A4P8L2F8</accession>
<name>A0A4P8L2F8_9BACT</name>
<reference evidence="1 2" key="2">
    <citation type="submission" date="2019-05" db="EMBL/GenBank/DDBJ databases">
        <authorList>
            <person name="Suflita J.M."/>
            <person name="Marks C.R."/>
        </authorList>
    </citation>
    <scope>NUCLEOTIDE SEQUENCE [LARGE SCALE GENOMIC DNA]</scope>
    <source>
        <strain evidence="1 2">ALDC</strain>
    </source>
</reference>
<dbReference type="RefSeq" id="WP_137424066.1">
    <property type="nucleotide sequence ID" value="NZ_CP040098.1"/>
</dbReference>
<proteinExistence type="predicted"/>
<dbReference type="AlphaFoldDB" id="A0A4P8L2F8"/>
<sequence length="202" mass="23186">MNRSLIVDLFVEDRAHEEFLKPLIHRIARDENVIVTVRPRSARGGHGRAIREYEVYQKILEKGLMSDEQPDVIVVAIDGNCATFNKKRDEIIDSTKALFRERLVTACPDPHVERWYLADPESFYQVVGTMPKVEKRKCKRDYYKNILVQAIRSAGHPINLGGIEFAPELTEAMDLYRAGQNHHCLKALIDGLRAKFRQADQA</sequence>
<keyword evidence="2" id="KW-1185">Reference proteome</keyword>
<reference evidence="1 2" key="1">
    <citation type="submission" date="2019-05" db="EMBL/GenBank/DDBJ databases">
        <title>The Complete Genome Sequence of the n-alkane-degrading Desulfoglaeba alkanexedens ALDC reveals multiple alkylsuccinate synthase gene clusters.</title>
        <authorList>
            <person name="Callaghan A.V."/>
            <person name="Davidova I.A."/>
            <person name="Duncan K.E."/>
            <person name="Morris B."/>
            <person name="McInerney M.J."/>
        </authorList>
    </citation>
    <scope>NUCLEOTIDE SEQUENCE [LARGE SCALE GENOMIC DNA]</scope>
    <source>
        <strain evidence="1 2">ALDC</strain>
    </source>
</reference>
<evidence type="ECO:0000313" key="2">
    <source>
        <dbReference type="Proteomes" id="UP000298602"/>
    </source>
</evidence>
<dbReference type="Proteomes" id="UP000298602">
    <property type="component" value="Chromosome"/>
</dbReference>
<organism evidence="1 2">
    <name type="scientific">Desulfoglaeba alkanexedens ALDC</name>
    <dbReference type="NCBI Taxonomy" id="980445"/>
    <lineage>
        <taxon>Bacteria</taxon>
        <taxon>Pseudomonadati</taxon>
        <taxon>Thermodesulfobacteriota</taxon>
        <taxon>Syntrophobacteria</taxon>
        <taxon>Syntrophobacterales</taxon>
        <taxon>Syntrophobacteraceae</taxon>
        <taxon>Desulfoglaeba</taxon>
    </lineage>
</organism>
<dbReference type="EMBL" id="CP040098">
    <property type="protein sequence ID" value="QCQ22097.1"/>
    <property type="molecule type" value="Genomic_DNA"/>
</dbReference>
<protein>
    <submittedName>
        <fullName evidence="1">DUF4276 family protein</fullName>
    </submittedName>
</protein>
<dbReference type="KEGG" id="dax:FDQ92_07905"/>
<gene>
    <name evidence="1" type="ORF">FDQ92_07905</name>
</gene>
<dbReference type="OrthoDB" id="5510655at2"/>